<evidence type="ECO:0000256" key="3">
    <source>
        <dbReference type="ARBA" id="ARBA00022691"/>
    </source>
</evidence>
<dbReference type="RefSeq" id="WP_158344040.1">
    <property type="nucleotide sequence ID" value="NZ_CP034861.1"/>
</dbReference>
<keyword evidence="2" id="KW-0808">Transferase</keyword>
<reference evidence="5 6" key="1">
    <citation type="submission" date="2018-12" db="EMBL/GenBank/DDBJ databases">
        <authorList>
            <person name="Chong R.A."/>
        </authorList>
    </citation>
    <scope>NUCLEOTIDE SEQUENCE [LARGE SCALE GENOMIC DNA]</scope>
    <source>
        <strain evidence="5 6">Mst</strain>
    </source>
</reference>
<dbReference type="InterPro" id="IPR042118">
    <property type="entry name" value="QueA_dom1"/>
</dbReference>
<dbReference type="GO" id="GO:0016740">
    <property type="term" value="F:transferase activity"/>
    <property type="evidence" value="ECO:0007669"/>
    <property type="project" value="UniProtKB-KW"/>
</dbReference>
<dbReference type="Pfam" id="PF02547">
    <property type="entry name" value="Queuosine_synth"/>
    <property type="match status" value="1"/>
</dbReference>
<sequence>MVNVLITNFYFPKKRLIMLVDSFVSCKNKINAYREAIKNKYCF</sequence>
<evidence type="ECO:0000256" key="4">
    <source>
        <dbReference type="ARBA" id="ARBA00022785"/>
    </source>
</evidence>
<reference evidence="5 6" key="2">
    <citation type="submission" date="2019-05" db="EMBL/GenBank/DDBJ databases">
        <title>Genome evolution of the obligate endosymbiont Buchnera aphidicola.</title>
        <authorList>
            <person name="Moran N.A."/>
        </authorList>
    </citation>
    <scope>NUCLEOTIDE SEQUENCE [LARGE SCALE GENOMIC DNA]</scope>
    <source>
        <strain evidence="5 6">Mst</strain>
    </source>
</reference>
<organism evidence="5 6">
    <name type="scientific">Buchnera aphidicola</name>
    <name type="common">Muscaphis stroyani</name>
    <dbReference type="NCBI Taxonomy" id="1241869"/>
    <lineage>
        <taxon>Bacteria</taxon>
        <taxon>Pseudomonadati</taxon>
        <taxon>Pseudomonadota</taxon>
        <taxon>Gammaproteobacteria</taxon>
        <taxon>Enterobacterales</taxon>
        <taxon>Erwiniaceae</taxon>
        <taxon>Buchnera</taxon>
    </lineage>
</organism>
<keyword evidence="4" id="KW-0671">Queuosine biosynthesis</keyword>
<protein>
    <submittedName>
        <fullName evidence="5">Uncharacterized protein</fullName>
    </submittedName>
</protein>
<gene>
    <name evidence="5" type="ORF">D9V75_00620</name>
</gene>
<evidence type="ECO:0000256" key="2">
    <source>
        <dbReference type="ARBA" id="ARBA00022679"/>
    </source>
</evidence>
<keyword evidence="1" id="KW-0963">Cytoplasm</keyword>
<dbReference type="InterPro" id="IPR003699">
    <property type="entry name" value="QueA"/>
</dbReference>
<keyword evidence="3" id="KW-0949">S-adenosyl-L-methionine</keyword>
<dbReference type="AlphaFoldDB" id="A0A4D6Y4M1"/>
<dbReference type="Gene3D" id="3.40.1780.10">
    <property type="entry name" value="QueA-like"/>
    <property type="match status" value="1"/>
</dbReference>
<dbReference type="InterPro" id="IPR036100">
    <property type="entry name" value="QueA_sf"/>
</dbReference>
<evidence type="ECO:0000256" key="1">
    <source>
        <dbReference type="ARBA" id="ARBA00022490"/>
    </source>
</evidence>
<dbReference type="EMBL" id="CP034861">
    <property type="protein sequence ID" value="QCI24636.1"/>
    <property type="molecule type" value="Genomic_DNA"/>
</dbReference>
<dbReference type="SUPFAM" id="SSF111337">
    <property type="entry name" value="QueA-like"/>
    <property type="match status" value="1"/>
</dbReference>
<dbReference type="Proteomes" id="UP000298673">
    <property type="component" value="Chromosome"/>
</dbReference>
<proteinExistence type="predicted"/>
<name>A0A4D6Y4M1_9GAMM</name>
<dbReference type="OrthoDB" id="9805933at2"/>
<accession>A0A4D6Y4M1</accession>
<dbReference type="GO" id="GO:0016853">
    <property type="term" value="F:isomerase activity"/>
    <property type="evidence" value="ECO:0007669"/>
    <property type="project" value="InterPro"/>
</dbReference>
<evidence type="ECO:0000313" key="5">
    <source>
        <dbReference type="EMBL" id="QCI24636.1"/>
    </source>
</evidence>
<dbReference type="GO" id="GO:0008616">
    <property type="term" value="P:tRNA queuosine(34) biosynthetic process"/>
    <property type="evidence" value="ECO:0007669"/>
    <property type="project" value="UniProtKB-KW"/>
</dbReference>
<evidence type="ECO:0000313" key="6">
    <source>
        <dbReference type="Proteomes" id="UP000298673"/>
    </source>
</evidence>